<keyword evidence="2" id="KW-1185">Reference proteome</keyword>
<protein>
    <submittedName>
        <fullName evidence="1">Uncharacterized protein</fullName>
    </submittedName>
</protein>
<name>A0A9Q1EAV4_SYNKA</name>
<organism evidence="1 2">
    <name type="scientific">Synaphobranchus kaupii</name>
    <name type="common">Kaup's arrowtooth eel</name>
    <dbReference type="NCBI Taxonomy" id="118154"/>
    <lineage>
        <taxon>Eukaryota</taxon>
        <taxon>Metazoa</taxon>
        <taxon>Chordata</taxon>
        <taxon>Craniata</taxon>
        <taxon>Vertebrata</taxon>
        <taxon>Euteleostomi</taxon>
        <taxon>Actinopterygii</taxon>
        <taxon>Neopterygii</taxon>
        <taxon>Teleostei</taxon>
        <taxon>Anguilliformes</taxon>
        <taxon>Synaphobranchidae</taxon>
        <taxon>Synaphobranchus</taxon>
    </lineage>
</organism>
<dbReference type="EMBL" id="JAINUF010000020">
    <property type="protein sequence ID" value="KAJ8335379.1"/>
    <property type="molecule type" value="Genomic_DNA"/>
</dbReference>
<comment type="caution">
    <text evidence="1">The sequence shown here is derived from an EMBL/GenBank/DDBJ whole genome shotgun (WGS) entry which is preliminary data.</text>
</comment>
<gene>
    <name evidence="1" type="ORF">SKAU_G00387210</name>
</gene>
<evidence type="ECO:0000313" key="2">
    <source>
        <dbReference type="Proteomes" id="UP001152622"/>
    </source>
</evidence>
<dbReference type="Proteomes" id="UP001152622">
    <property type="component" value="Chromosome 20"/>
</dbReference>
<proteinExistence type="predicted"/>
<accession>A0A9Q1EAV4</accession>
<dbReference type="AlphaFoldDB" id="A0A9Q1EAV4"/>
<sequence>MEDHYKKVEETCRVKPESPELVRWRVQSLWRLNYRVVTVHVFNPFVTVESVKAFLGKYVEAVRPMWRGGACFQAMPAEEGIILCTSSSWWACRKGPGRGCARKISGGGAFASCATGPRQDGEGVKGTAEKEEAAEALKRKAAPQAEASGEVQAAEMLSSLSDSLPSGQGECLVVSQGEVTSVTSGMEQWSYYSSAA</sequence>
<evidence type="ECO:0000313" key="1">
    <source>
        <dbReference type="EMBL" id="KAJ8335379.1"/>
    </source>
</evidence>
<reference evidence="1" key="1">
    <citation type="journal article" date="2023" name="Science">
        <title>Genome structures resolve the early diversification of teleost fishes.</title>
        <authorList>
            <person name="Parey E."/>
            <person name="Louis A."/>
            <person name="Montfort J."/>
            <person name="Bouchez O."/>
            <person name="Roques C."/>
            <person name="Iampietro C."/>
            <person name="Lluch J."/>
            <person name="Castinel A."/>
            <person name="Donnadieu C."/>
            <person name="Desvignes T."/>
            <person name="Floi Bucao C."/>
            <person name="Jouanno E."/>
            <person name="Wen M."/>
            <person name="Mejri S."/>
            <person name="Dirks R."/>
            <person name="Jansen H."/>
            <person name="Henkel C."/>
            <person name="Chen W.J."/>
            <person name="Zahm M."/>
            <person name="Cabau C."/>
            <person name="Klopp C."/>
            <person name="Thompson A.W."/>
            <person name="Robinson-Rechavi M."/>
            <person name="Braasch I."/>
            <person name="Lecointre G."/>
            <person name="Bobe J."/>
            <person name="Postlethwait J.H."/>
            <person name="Berthelot C."/>
            <person name="Roest Crollius H."/>
            <person name="Guiguen Y."/>
        </authorList>
    </citation>
    <scope>NUCLEOTIDE SEQUENCE</scope>
    <source>
        <strain evidence="1">WJC10195</strain>
    </source>
</reference>